<sequence length="173" mass="18400">MVAAFFLPVIVILIISRYAIADDWACGSGQFLEDVAEIDVNNDCPENKAAMNACCVTHDSCYGGQQARSTCDDNFCKCLTNATASSSVCSTKESPEWCNLVKVFGGMAYETTSTTSPTTPTTPTTPTSPTASTTPTTPTTPTTRTTPNTSTTSTTLTTPTDSFLSYIISWFHG</sequence>
<evidence type="ECO:0000313" key="4">
    <source>
        <dbReference type="Proteomes" id="UP001201812"/>
    </source>
</evidence>
<protein>
    <submittedName>
        <fullName evidence="3">Phospholipase A2-like protein Y52B11A.8</fullName>
    </submittedName>
</protein>
<feature type="signal peptide" evidence="2">
    <location>
        <begin position="1"/>
        <end position="21"/>
    </location>
</feature>
<organism evidence="3 4">
    <name type="scientific">Ditylenchus destructor</name>
    <dbReference type="NCBI Taxonomy" id="166010"/>
    <lineage>
        <taxon>Eukaryota</taxon>
        <taxon>Metazoa</taxon>
        <taxon>Ecdysozoa</taxon>
        <taxon>Nematoda</taxon>
        <taxon>Chromadorea</taxon>
        <taxon>Rhabditida</taxon>
        <taxon>Tylenchina</taxon>
        <taxon>Tylenchomorpha</taxon>
        <taxon>Sphaerularioidea</taxon>
        <taxon>Anguinidae</taxon>
        <taxon>Anguininae</taxon>
        <taxon>Ditylenchus</taxon>
    </lineage>
</organism>
<name>A0AAD4QTN5_9BILA</name>
<feature type="region of interest" description="Disordered" evidence="1">
    <location>
        <begin position="112"/>
        <end position="156"/>
    </location>
</feature>
<dbReference type="AlphaFoldDB" id="A0AAD4QTN5"/>
<dbReference type="GO" id="GO:0004623">
    <property type="term" value="F:phospholipase A2 activity"/>
    <property type="evidence" value="ECO:0007669"/>
    <property type="project" value="InterPro"/>
</dbReference>
<keyword evidence="4" id="KW-1185">Reference proteome</keyword>
<accession>A0AAD4QTN5</accession>
<dbReference type="Proteomes" id="UP001201812">
    <property type="component" value="Unassembled WGS sequence"/>
</dbReference>
<evidence type="ECO:0000256" key="1">
    <source>
        <dbReference type="SAM" id="MobiDB-lite"/>
    </source>
</evidence>
<dbReference type="EMBL" id="JAKKPZ010000568">
    <property type="protein sequence ID" value="KAI1693946.1"/>
    <property type="molecule type" value="Genomic_DNA"/>
</dbReference>
<dbReference type="GO" id="GO:0006644">
    <property type="term" value="P:phospholipid metabolic process"/>
    <property type="evidence" value="ECO:0007669"/>
    <property type="project" value="InterPro"/>
</dbReference>
<dbReference type="InterPro" id="IPR053322">
    <property type="entry name" value="PLA2-like"/>
</dbReference>
<gene>
    <name evidence="3" type="ORF">DdX_20365</name>
</gene>
<keyword evidence="2" id="KW-0732">Signal</keyword>
<evidence type="ECO:0000256" key="2">
    <source>
        <dbReference type="SAM" id="SignalP"/>
    </source>
</evidence>
<dbReference type="SUPFAM" id="SSF48619">
    <property type="entry name" value="Phospholipase A2, PLA2"/>
    <property type="match status" value="1"/>
</dbReference>
<feature type="chain" id="PRO_5041940599" evidence="2">
    <location>
        <begin position="22"/>
        <end position="173"/>
    </location>
</feature>
<comment type="caution">
    <text evidence="3">The sequence shown here is derived from an EMBL/GenBank/DDBJ whole genome shotgun (WGS) entry which is preliminary data.</text>
</comment>
<dbReference type="PANTHER" id="PTHR34228">
    <property type="entry name" value="PROTEIN CBG09474-RELATED"/>
    <property type="match status" value="1"/>
</dbReference>
<evidence type="ECO:0000313" key="3">
    <source>
        <dbReference type="EMBL" id="KAI1693946.1"/>
    </source>
</evidence>
<dbReference type="InterPro" id="IPR036444">
    <property type="entry name" value="PLipase_A2_dom_sf"/>
</dbReference>
<dbReference type="GO" id="GO:0050482">
    <property type="term" value="P:arachidonate secretion"/>
    <property type="evidence" value="ECO:0007669"/>
    <property type="project" value="InterPro"/>
</dbReference>
<reference evidence="3" key="1">
    <citation type="submission" date="2022-01" db="EMBL/GenBank/DDBJ databases">
        <title>Genome Sequence Resource for Two Populations of Ditylenchus destructor, the Migratory Endoparasitic Phytonematode.</title>
        <authorList>
            <person name="Zhang H."/>
            <person name="Lin R."/>
            <person name="Xie B."/>
        </authorList>
    </citation>
    <scope>NUCLEOTIDE SEQUENCE</scope>
    <source>
        <strain evidence="3">BazhouSP</strain>
    </source>
</reference>
<proteinExistence type="predicted"/>